<dbReference type="RefSeq" id="YP_009255299.1">
    <property type="nucleotide sequence ID" value="NC_030240.1"/>
</dbReference>
<feature type="compositionally biased region" description="Basic residues" evidence="1">
    <location>
        <begin position="512"/>
        <end position="523"/>
    </location>
</feature>
<evidence type="ECO:0000313" key="2">
    <source>
        <dbReference type="EMBL" id="ANF29690.1"/>
    </source>
</evidence>
<evidence type="ECO:0000313" key="3">
    <source>
        <dbReference type="Proteomes" id="UP000203996"/>
    </source>
</evidence>
<gene>
    <name evidence="2" type="primary">vp80</name>
    <name evidence="2" type="ORF">CapoNPV_042</name>
</gene>
<accession>A0A172WZB7</accession>
<reference evidence="2 3" key="1">
    <citation type="journal article" date="2016" name="PLoS ONE">
        <title>Genome Sequencing and Analysis of Catopsilia pomona nucleopolyhedrovirus: A Distinct Species in Group I Alphabaculovirus.</title>
        <authorList>
            <person name="Wang J."/>
            <person name="Zhu Z."/>
            <person name="Zhang L."/>
            <person name="Hou D."/>
            <person name="Wang M."/>
            <person name="Arif B."/>
            <person name="Kou Z."/>
            <person name="Wang H."/>
            <person name="Deng F."/>
            <person name="Hu Z."/>
        </authorList>
    </citation>
    <scope>NUCLEOTIDE SEQUENCE [LARGE SCALE GENOMIC DNA]</scope>
    <source>
        <strain evidence="2">416</strain>
    </source>
</reference>
<name>A0A172WZB7_9ABAC</name>
<dbReference type="InterPro" id="IPR009893">
    <property type="entry name" value="Nucleo_P80/P87"/>
</dbReference>
<feature type="compositionally biased region" description="Basic and acidic residues" evidence="1">
    <location>
        <begin position="546"/>
        <end position="559"/>
    </location>
</feature>
<feature type="compositionally biased region" description="Acidic residues" evidence="1">
    <location>
        <begin position="482"/>
        <end position="493"/>
    </location>
</feature>
<dbReference type="GO" id="GO:0019028">
    <property type="term" value="C:viral capsid"/>
    <property type="evidence" value="ECO:0007669"/>
    <property type="project" value="InterPro"/>
</dbReference>
<dbReference type="EMBL" id="KU565883">
    <property type="protein sequence ID" value="ANF29690.1"/>
    <property type="molecule type" value="Genomic_DNA"/>
</dbReference>
<proteinExistence type="predicted"/>
<dbReference type="OrthoDB" id="1682at10239"/>
<protein>
    <submittedName>
        <fullName evidence="2">Vp80</fullName>
    </submittedName>
</protein>
<evidence type="ECO:0000256" key="1">
    <source>
        <dbReference type="SAM" id="MobiDB-lite"/>
    </source>
</evidence>
<keyword evidence="3" id="KW-1185">Reference proteome</keyword>
<dbReference type="Pfam" id="PF07267">
    <property type="entry name" value="Nucleo_P87"/>
    <property type="match status" value="1"/>
</dbReference>
<dbReference type="KEGG" id="vg:27924266"/>
<dbReference type="GeneID" id="27924266"/>
<dbReference type="Proteomes" id="UP000203996">
    <property type="component" value="Segment"/>
</dbReference>
<organism evidence="2 3">
    <name type="scientific">Catopsilia pomona nucleopolyhedrovirus</name>
    <dbReference type="NCBI Taxonomy" id="1850906"/>
    <lineage>
        <taxon>Viruses</taxon>
        <taxon>Viruses incertae sedis</taxon>
        <taxon>Naldaviricetes</taxon>
        <taxon>Lefavirales</taxon>
        <taxon>Baculoviridae</taxon>
        <taxon>Alphabaculovirus</taxon>
        <taxon>Alphabaculovirus capomonae</taxon>
    </lineage>
</organism>
<feature type="region of interest" description="Disordered" evidence="1">
    <location>
        <begin position="478"/>
        <end position="559"/>
    </location>
</feature>
<feature type="compositionally biased region" description="Acidic residues" evidence="1">
    <location>
        <begin position="528"/>
        <end position="545"/>
    </location>
</feature>
<sequence>MNNSNSSLLISQLTAQILTRDMASVNAIVDNVALSNDEKINTLTAIITTTATTAAAAAASSSLLPTTTVAANVIATPMSVGDVQINEAINTVVADTIAENGRIVANNYKMRYNVVRMGVNFIKRYPKYYNVAIAQLVDKIENCLKQYENYVNSNNFRGYEDYENILSKAEELYAVIDANLKSELIVALEGKEPTSIGIATPMDVDNGTAATMATIDEAVLERQREQRDREAIALAALDAAIIESPPLPMSPLSSSSSIGSTAVVNNADINIPTAFNKSTVVSRYNGNAQQQYTDEDEKYDEAIQSNFYNATVKAVLLRLIAKADAHLKHKLHITTVYQLKKLKNYLNSDTNADDFKIFFNIDDCQMMRNLSNLASKFFNVRCAPDTLDVIIEAFKYYNNSNDDDDDKNIMLSILNGENNRIARAVKKIINEFDSSSLSSSSLLPQITLYQTDYESVKNKNVKALLDVYNTRSAINLIKDENGDNESTNDESDADTTTTSGSSPSSSSGSRRSANRVNRKRRRRANSDESTESSTDEQSNNDDNDDDHNNIEHDYEKERKRRRVEDENFLKLKALEFSKTAINEKLEKIILVTDGMRQLYEYCNCKNSLETLPAAANYASLLKRLNMYNLNHVEMNVNFYELMFPLTLYDDINDNQLAYKLINYIFLSSTYFQNCAKNFYRLRQTFDAYGPFKQIDFMVMFVIKFNFLCDMRNFARTINEMVPNKQPNMKVHNVLVMRDKVVKSTFNKLQFKTFTRNDRVRNIKHLEKLINLMNANYNII</sequence>
<feature type="compositionally biased region" description="Low complexity" evidence="1">
    <location>
        <begin position="494"/>
        <end position="511"/>
    </location>
</feature>